<comment type="cofactor">
    <cofactor evidence="1">
        <name>heme b</name>
        <dbReference type="ChEBI" id="CHEBI:60344"/>
    </cofactor>
</comment>
<dbReference type="Pfam" id="PF03098">
    <property type="entry name" value="An_peroxidase"/>
    <property type="match status" value="1"/>
</dbReference>
<keyword evidence="10" id="KW-0575">Peroxidase</keyword>
<dbReference type="GO" id="GO:0019371">
    <property type="term" value="P:cyclooxygenase pathway"/>
    <property type="evidence" value="ECO:0007669"/>
    <property type="project" value="TreeGrafter"/>
</dbReference>
<keyword evidence="17" id="KW-0223">Dioxygenase</keyword>
<dbReference type="EMBL" id="GQ180796">
    <property type="protein sequence ID" value="ADB65786.1"/>
    <property type="molecule type" value="mRNA"/>
</dbReference>
<dbReference type="GO" id="GO:0046872">
    <property type="term" value="F:metal ion binding"/>
    <property type="evidence" value="ECO:0007669"/>
    <property type="project" value="UniProtKB-KW"/>
</dbReference>
<evidence type="ECO:0000256" key="22">
    <source>
        <dbReference type="ARBA" id="ARBA00035976"/>
    </source>
</evidence>
<dbReference type="GO" id="GO:0004666">
    <property type="term" value="F:prostaglandin-endoperoxide synthase activity"/>
    <property type="evidence" value="ECO:0007669"/>
    <property type="project" value="UniProtKB-EC"/>
</dbReference>
<evidence type="ECO:0000256" key="20">
    <source>
        <dbReference type="ARBA" id="ARBA00023098"/>
    </source>
</evidence>
<evidence type="ECO:0000256" key="7">
    <source>
        <dbReference type="ARBA" id="ARBA00012440"/>
    </source>
</evidence>
<keyword evidence="19 27" id="KW-0408">Iron</keyword>
<feature type="domain" description="EGF-like" evidence="29">
    <location>
        <begin position="39"/>
        <end position="77"/>
    </location>
</feature>
<feature type="active site" description="Proton acceptor" evidence="26">
    <location>
        <position position="215"/>
    </location>
</feature>
<dbReference type="SUPFAM" id="SSF57196">
    <property type="entry name" value="EGF/Laminin"/>
    <property type="match status" value="1"/>
</dbReference>
<keyword evidence="12 27" id="KW-0349">Heme</keyword>
<comment type="caution">
    <text evidence="28">Lacks conserved residue(s) required for the propagation of feature annotation.</text>
</comment>
<evidence type="ECO:0000256" key="14">
    <source>
        <dbReference type="ARBA" id="ARBA00022824"/>
    </source>
</evidence>
<dbReference type="Gene3D" id="2.10.25.10">
    <property type="entry name" value="Laminin"/>
    <property type="match status" value="1"/>
</dbReference>
<feature type="active site" description="For cyclooxygenase activity" evidence="26">
    <location>
        <position position="395"/>
    </location>
</feature>
<evidence type="ECO:0000256" key="3">
    <source>
        <dbReference type="ARBA" id="ARBA00004586"/>
    </source>
</evidence>
<dbReference type="GO" id="GO:0020037">
    <property type="term" value="F:heme binding"/>
    <property type="evidence" value="ECO:0007669"/>
    <property type="project" value="InterPro"/>
</dbReference>
<evidence type="ECO:0000256" key="24">
    <source>
        <dbReference type="ARBA" id="ARBA00036358"/>
    </source>
</evidence>
<dbReference type="InterPro" id="IPR000742">
    <property type="entry name" value="EGF"/>
</dbReference>
<keyword evidence="28" id="KW-0245">EGF-like domain</keyword>
<feature type="binding site" description="axial binding residue" evidence="27">
    <location>
        <position position="398"/>
    </location>
    <ligand>
        <name>heme b</name>
        <dbReference type="ChEBI" id="CHEBI:60344"/>
    </ligand>
    <ligandPart>
        <name>Fe</name>
        <dbReference type="ChEBI" id="CHEBI:18248"/>
    </ligandPart>
</feature>
<keyword evidence="11" id="KW-0643">Prostaglandin biosynthesis</keyword>
<evidence type="ECO:0000256" key="1">
    <source>
        <dbReference type="ARBA" id="ARBA00001970"/>
    </source>
</evidence>
<keyword evidence="21" id="KW-0275">Fatty acid biosynthesis</keyword>
<evidence type="ECO:0000256" key="26">
    <source>
        <dbReference type="PIRSR" id="PIRSR619791-1"/>
    </source>
</evidence>
<evidence type="ECO:0000256" key="23">
    <source>
        <dbReference type="ARBA" id="ARBA00036313"/>
    </source>
</evidence>
<keyword evidence="8" id="KW-0644">Prostaglandin metabolism</keyword>
<dbReference type="GO" id="GO:0006979">
    <property type="term" value="P:response to oxidative stress"/>
    <property type="evidence" value="ECO:0007669"/>
    <property type="project" value="InterPro"/>
</dbReference>
<comment type="catalytic activity">
    <reaction evidence="25">
        <text>(9Z,12Z)-octadecadienoate + AH2 + O2 = (13R)-hydroxy-(9Z,11E)-octadecadienoate + A + H2O</text>
        <dbReference type="Rhea" id="RHEA:75455"/>
        <dbReference type="ChEBI" id="CHEBI:13193"/>
        <dbReference type="ChEBI" id="CHEBI:15377"/>
        <dbReference type="ChEBI" id="CHEBI:15379"/>
        <dbReference type="ChEBI" id="CHEBI:17499"/>
        <dbReference type="ChEBI" id="CHEBI:30245"/>
        <dbReference type="ChEBI" id="CHEBI:136655"/>
    </reaction>
    <physiologicalReaction direction="left-to-right" evidence="25">
        <dbReference type="Rhea" id="RHEA:75456"/>
    </physiologicalReaction>
</comment>
<sequence>MDTMNDRRRTAVLIVIAALAWNYLGKEKSSSIRIATAVDYDPCCEFPCQNQGVCMSYADKSYSCDCTNTGYYGVNCTSATVMTAVINAVKPDPEYLHTILTTDLWIWKVINNIPFIHDAAMKYIFLSRGDQVDSPVRFESDHPYTTLDAYFNETYFARTLPPVPTHCPTPMGVAGKKELPDLDMLIQKVFVRRQFLPEPHDTNLLFQYYAQHFTHQFFRTNYTKGPQFTKGNGGVDVSNIYGLTERQRRALRSNVDGKLKFQIINGEHFPPYLKDVPGISMEYPPHLPITEDNKFALGHPFFALLPGLFVYSTIWMREHNRVCEVLKEQHPHWDDERLYHTAKLIITGEVIKITIEDYVQHLSQYKVDLKFKPQVVHGTRFQFHNRINVEFDHLYHWHPLIPEGIKVEDSYYSLMDMAFSTKSVFTHGLDAFVKALVTNRAGKLTSRNHSPVTVPVLKKMLENSRILRFQGVNQYRKKFNMRPFRDFLDLTGDEELARDMEEMYGDINAVEYYVGLIAEKDSPSLTPLTMVNVGGPWSVKGLIANPICSPHWWKPSTFGGEIGFDIVNTASIEKLFCNNMVSKCQDITFKVPPGTL</sequence>
<keyword evidence="13 27" id="KW-0479">Metal-binding</keyword>
<dbReference type="InterPro" id="IPR037120">
    <property type="entry name" value="Haem_peroxidase_sf_animal"/>
</dbReference>
<evidence type="ECO:0000256" key="12">
    <source>
        <dbReference type="ARBA" id="ARBA00022617"/>
    </source>
</evidence>
<keyword evidence="16" id="KW-0492">Microsome</keyword>
<keyword evidence="14" id="KW-0256">Endoplasmic reticulum</keyword>
<comment type="catalytic activity">
    <reaction evidence="22">
        <text>(9Z,12Z)-octadecadienoate + AH2 + O2 = (9S)-hydroxy-(10E,12Z)-octadecadienoate + A + H2O</text>
        <dbReference type="Rhea" id="RHEA:75459"/>
        <dbReference type="ChEBI" id="CHEBI:13193"/>
        <dbReference type="ChEBI" id="CHEBI:15377"/>
        <dbReference type="ChEBI" id="CHEBI:15379"/>
        <dbReference type="ChEBI" id="CHEBI:17499"/>
        <dbReference type="ChEBI" id="CHEBI:30245"/>
        <dbReference type="ChEBI" id="CHEBI:77852"/>
    </reaction>
    <physiologicalReaction direction="left-to-right" evidence="22">
        <dbReference type="Rhea" id="RHEA:75460"/>
    </physiologicalReaction>
</comment>
<dbReference type="CDD" id="cd09816">
    <property type="entry name" value="prostaglandin_endoperoxide_synthase"/>
    <property type="match status" value="1"/>
</dbReference>
<accession>D2W903</accession>
<evidence type="ECO:0000256" key="15">
    <source>
        <dbReference type="ARBA" id="ARBA00022832"/>
    </source>
</evidence>
<reference evidence="30" key="1">
    <citation type="journal article" date="2009" name="Insect Biochem. Mol. Biol.">
        <title>Direct evidence of the cyclooxygenase pathway of prostaglandin synthesis in arthropods: genetic and biochemical characterization of two crustacean cyclooxygenases.</title>
        <authorList>
            <person name="Varvas K."/>
            <person name="Kurg R."/>
            <person name="Hansen K."/>
            <person name="Jarving R."/>
            <person name="Jarving I."/>
            <person name="Valmsen K."/>
            <person name="Lohelaid H."/>
            <person name="Samel N."/>
        </authorList>
    </citation>
    <scope>NUCLEOTIDE SEQUENCE</scope>
</reference>
<dbReference type="PROSITE" id="PS50292">
    <property type="entry name" value="PEROXIDASE_3"/>
    <property type="match status" value="1"/>
</dbReference>
<protein>
    <recommendedName>
        <fullName evidence="7">prostaglandin-endoperoxide synthase</fullName>
        <ecNumber evidence="7">1.14.99.1</ecNumber>
    </recommendedName>
</protein>
<evidence type="ECO:0000256" key="17">
    <source>
        <dbReference type="ARBA" id="ARBA00022964"/>
    </source>
</evidence>
<dbReference type="PANTHER" id="PTHR11903">
    <property type="entry name" value="PROSTAGLANDIN G/H SYNTHASE"/>
    <property type="match status" value="1"/>
</dbReference>
<evidence type="ECO:0000256" key="6">
    <source>
        <dbReference type="ARBA" id="ARBA00011738"/>
    </source>
</evidence>
<evidence type="ECO:0000256" key="18">
    <source>
        <dbReference type="ARBA" id="ARBA00023002"/>
    </source>
</evidence>
<evidence type="ECO:0000313" key="30">
    <source>
        <dbReference type="EMBL" id="ADB65786.1"/>
    </source>
</evidence>
<keyword evidence="15" id="KW-0276">Fatty acid metabolism</keyword>
<evidence type="ECO:0000256" key="9">
    <source>
        <dbReference type="ARBA" id="ARBA00022516"/>
    </source>
</evidence>
<evidence type="ECO:0000256" key="10">
    <source>
        <dbReference type="ARBA" id="ARBA00022559"/>
    </source>
</evidence>
<comment type="subcellular location">
    <subcellularLocation>
        <location evidence="3">Endoplasmic reticulum membrane</location>
    </subcellularLocation>
    <subcellularLocation>
        <location evidence="2">Microsome membrane</location>
    </subcellularLocation>
</comment>
<keyword evidence="18 30" id="KW-0560">Oxidoreductase</keyword>
<dbReference type="InterPro" id="IPR019791">
    <property type="entry name" value="Haem_peroxidase_animal"/>
</dbReference>
<comment type="catalytic activity">
    <reaction evidence="24">
        <text>(9Z,12Z)-octadecadienoate + AH2 + O2 = (13S)-hydroxy-(9Z,11E)-octadecadienoate + A + H2O</text>
        <dbReference type="Rhea" id="RHEA:75451"/>
        <dbReference type="ChEBI" id="CHEBI:13193"/>
        <dbReference type="ChEBI" id="CHEBI:15377"/>
        <dbReference type="ChEBI" id="CHEBI:15379"/>
        <dbReference type="ChEBI" id="CHEBI:17499"/>
        <dbReference type="ChEBI" id="CHEBI:30245"/>
        <dbReference type="ChEBI" id="CHEBI:90850"/>
    </reaction>
    <physiologicalReaction direction="left-to-right" evidence="24">
        <dbReference type="Rhea" id="RHEA:75452"/>
    </physiologicalReaction>
</comment>
<dbReference type="PRINTS" id="PR00457">
    <property type="entry name" value="ANPEROXIDASE"/>
</dbReference>
<evidence type="ECO:0000256" key="8">
    <source>
        <dbReference type="ARBA" id="ARBA00022501"/>
    </source>
</evidence>
<keyword evidence="20" id="KW-0443">Lipid metabolism</keyword>
<comment type="catalytic activity">
    <reaction evidence="23">
        <text>(9Z,12Z)-octadecadienoate + AH2 + O2 = (9R)-hydroxy-(10E,12Z)-octadecadienoate + A + H2O</text>
        <dbReference type="Rhea" id="RHEA:75447"/>
        <dbReference type="ChEBI" id="CHEBI:13193"/>
        <dbReference type="ChEBI" id="CHEBI:15377"/>
        <dbReference type="ChEBI" id="CHEBI:15379"/>
        <dbReference type="ChEBI" id="CHEBI:17499"/>
        <dbReference type="ChEBI" id="CHEBI:30245"/>
        <dbReference type="ChEBI" id="CHEBI:77895"/>
    </reaction>
    <physiologicalReaction direction="left-to-right" evidence="23">
        <dbReference type="Rhea" id="RHEA:75448"/>
    </physiologicalReaction>
</comment>
<keyword evidence="9" id="KW-0444">Lipid biosynthesis</keyword>
<organism evidence="30">
    <name type="scientific">Gammarus sp. KV-2010a</name>
    <dbReference type="NCBI Taxonomy" id="708587"/>
    <lineage>
        <taxon>Eukaryota</taxon>
        <taxon>Metazoa</taxon>
        <taxon>Ecdysozoa</taxon>
        <taxon>Arthropoda</taxon>
        <taxon>Crustacea</taxon>
        <taxon>Multicrustacea</taxon>
        <taxon>Malacostraca</taxon>
        <taxon>Eumalacostraca</taxon>
        <taxon>Peracarida</taxon>
        <taxon>Amphipoda</taxon>
        <taxon>Senticaudata</taxon>
        <taxon>Gammarida</taxon>
        <taxon>Gammaridira</taxon>
        <taxon>Gammaroidea</taxon>
        <taxon>Gammaridae</taxon>
        <taxon>Gammarus</taxon>
    </lineage>
</organism>
<dbReference type="PANTHER" id="PTHR11903:SF39">
    <property type="entry name" value="PROSTAGLANDIN G_H SYNTHASE 2-LIKE"/>
    <property type="match status" value="1"/>
</dbReference>
<comment type="subunit">
    <text evidence="6">Homodimer.</text>
</comment>
<comment type="similarity">
    <text evidence="5">Belongs to the prostaglandin G/H synthase family.</text>
</comment>
<evidence type="ECO:0000256" key="5">
    <source>
        <dbReference type="ARBA" id="ARBA00008928"/>
    </source>
</evidence>
<dbReference type="EC" id="1.14.99.1" evidence="7"/>
<evidence type="ECO:0000256" key="21">
    <source>
        <dbReference type="ARBA" id="ARBA00023160"/>
    </source>
</evidence>
<dbReference type="PROSITE" id="PS50026">
    <property type="entry name" value="EGF_3"/>
    <property type="match status" value="1"/>
</dbReference>
<evidence type="ECO:0000256" key="16">
    <source>
        <dbReference type="ARBA" id="ARBA00022848"/>
    </source>
</evidence>
<dbReference type="Gene3D" id="1.10.640.10">
    <property type="entry name" value="Haem peroxidase domain superfamily, animal type"/>
    <property type="match status" value="1"/>
</dbReference>
<proteinExistence type="evidence at transcript level"/>
<dbReference type="GO" id="GO:0005789">
    <property type="term" value="C:endoplasmic reticulum membrane"/>
    <property type="evidence" value="ECO:0007669"/>
    <property type="project" value="UniProtKB-SubCell"/>
</dbReference>
<evidence type="ECO:0000256" key="11">
    <source>
        <dbReference type="ARBA" id="ARBA00022585"/>
    </source>
</evidence>
<evidence type="ECO:0000256" key="27">
    <source>
        <dbReference type="PIRSR" id="PIRSR619791-2"/>
    </source>
</evidence>
<dbReference type="InterPro" id="IPR010255">
    <property type="entry name" value="Haem_peroxidase_sf"/>
</dbReference>
<evidence type="ECO:0000256" key="28">
    <source>
        <dbReference type="PROSITE-ProRule" id="PRU00076"/>
    </source>
</evidence>
<dbReference type="AlphaFoldDB" id="D2W903"/>
<evidence type="ECO:0000256" key="2">
    <source>
        <dbReference type="ARBA" id="ARBA00004524"/>
    </source>
</evidence>
<dbReference type="GO" id="GO:0004601">
    <property type="term" value="F:peroxidase activity"/>
    <property type="evidence" value="ECO:0007669"/>
    <property type="project" value="UniProtKB-KW"/>
</dbReference>
<dbReference type="CDD" id="cd00054">
    <property type="entry name" value="EGF_CA"/>
    <property type="match status" value="1"/>
</dbReference>
<dbReference type="InterPro" id="IPR050783">
    <property type="entry name" value="Oxylipin_biosynth_metab"/>
</dbReference>
<name>D2W903_9CRUS</name>
<evidence type="ECO:0000256" key="19">
    <source>
        <dbReference type="ARBA" id="ARBA00023004"/>
    </source>
</evidence>
<evidence type="ECO:0000256" key="4">
    <source>
        <dbReference type="ARBA" id="ARBA00004702"/>
    </source>
</evidence>
<dbReference type="GO" id="GO:0043005">
    <property type="term" value="C:neuron projection"/>
    <property type="evidence" value="ECO:0007669"/>
    <property type="project" value="TreeGrafter"/>
</dbReference>
<evidence type="ECO:0000256" key="25">
    <source>
        <dbReference type="ARBA" id="ARBA00036409"/>
    </source>
</evidence>
<evidence type="ECO:0000259" key="29">
    <source>
        <dbReference type="PROSITE" id="PS50026"/>
    </source>
</evidence>
<evidence type="ECO:0000256" key="13">
    <source>
        <dbReference type="ARBA" id="ARBA00022723"/>
    </source>
</evidence>
<comment type="pathway">
    <text evidence="4">Lipid metabolism; prostaglandin biosynthesis.</text>
</comment>
<dbReference type="SUPFAM" id="SSF48113">
    <property type="entry name" value="Heme-dependent peroxidases"/>
    <property type="match status" value="1"/>
</dbReference>
<dbReference type="GO" id="GO:0016702">
    <property type="term" value="F:oxidoreductase activity, acting on single donors with incorporation of molecular oxygen, incorporation of two atoms of oxygen"/>
    <property type="evidence" value="ECO:0007669"/>
    <property type="project" value="TreeGrafter"/>
</dbReference>